<comment type="cofactor">
    <cofactor evidence="5">
        <name>Fe(2+)</name>
        <dbReference type="ChEBI" id="CHEBI:29033"/>
    </cofactor>
    <text evidence="5">Binds 1 Fe(2+) ion per subunit.</text>
</comment>
<feature type="domain" description="Fe2OG dioxygenase" evidence="6">
    <location>
        <begin position="122"/>
        <end position="255"/>
    </location>
</feature>
<dbReference type="PANTHER" id="PTHR16557:SF2">
    <property type="entry name" value="NUCLEIC ACID DIOXYGENASE ALKBH1"/>
    <property type="match status" value="1"/>
</dbReference>
<dbReference type="SUPFAM" id="SSF51197">
    <property type="entry name" value="Clavaminate synthase-like"/>
    <property type="match status" value="1"/>
</dbReference>
<dbReference type="PANTHER" id="PTHR16557">
    <property type="entry name" value="ALKYLATED DNA REPAIR PROTEIN ALKB-RELATED"/>
    <property type="match status" value="1"/>
</dbReference>
<accession>B3RXF0</accession>
<dbReference type="AlphaFoldDB" id="B3RXF0"/>
<dbReference type="Pfam" id="PF13532">
    <property type="entry name" value="2OG-FeII_Oxy_2"/>
    <property type="match status" value="1"/>
</dbReference>
<dbReference type="eggNOG" id="KOG2731">
    <property type="taxonomic scope" value="Eukaryota"/>
</dbReference>
<feature type="non-terminal residue" evidence="7">
    <location>
        <position position="1"/>
    </location>
</feature>
<dbReference type="GO" id="GO:0008198">
    <property type="term" value="F:ferrous iron binding"/>
    <property type="evidence" value="ECO:0000318"/>
    <property type="project" value="GO_Central"/>
</dbReference>
<keyword evidence="1 5" id="KW-0479">Metal-binding</keyword>
<dbReference type="CTD" id="6753513"/>
<dbReference type="GO" id="GO:0005737">
    <property type="term" value="C:cytoplasm"/>
    <property type="evidence" value="ECO:0000318"/>
    <property type="project" value="GO_Central"/>
</dbReference>
<dbReference type="OMA" id="YKRRDPP"/>
<dbReference type="GO" id="GO:0035513">
    <property type="term" value="P:oxidative RNA demethylation"/>
    <property type="evidence" value="ECO:0000318"/>
    <property type="project" value="GO_Central"/>
</dbReference>
<dbReference type="GO" id="GO:0035516">
    <property type="term" value="F:broad specificity oxidative DNA demethylase activity"/>
    <property type="evidence" value="ECO:0000318"/>
    <property type="project" value="GO_Central"/>
</dbReference>
<dbReference type="RefSeq" id="XP_002112744.1">
    <property type="nucleotide sequence ID" value="XM_002112708.1"/>
</dbReference>
<keyword evidence="2" id="KW-0223">Dioxygenase</keyword>
<evidence type="ECO:0000256" key="3">
    <source>
        <dbReference type="ARBA" id="ARBA00023002"/>
    </source>
</evidence>
<dbReference type="Gene3D" id="2.60.120.590">
    <property type="entry name" value="Alpha-ketoglutarate-dependent dioxygenase AlkB-like"/>
    <property type="match status" value="1"/>
</dbReference>
<evidence type="ECO:0000313" key="8">
    <source>
        <dbReference type="Proteomes" id="UP000009022"/>
    </source>
</evidence>
<dbReference type="InParanoid" id="B3RXF0"/>
<evidence type="ECO:0000256" key="5">
    <source>
        <dbReference type="PIRSR" id="PIRSR604574-2"/>
    </source>
</evidence>
<dbReference type="FunCoup" id="B3RXF0">
    <property type="interactions" value="1841"/>
</dbReference>
<dbReference type="EMBL" id="DS985245">
    <property type="protein sequence ID" value="EDV24854.1"/>
    <property type="molecule type" value="Genomic_DNA"/>
</dbReference>
<evidence type="ECO:0000256" key="4">
    <source>
        <dbReference type="ARBA" id="ARBA00023004"/>
    </source>
</evidence>
<sequence length="271" mass="30935">NVGLKPITQWQCYTIEKFPGFIYIRNPFLNCGQRYWIKRCLKNFHTYPSKTNLDAHGNSTKGKEVVTKHRNDLMDKLRWTTLGYHYDWSTKEYYHNRKSEFPTDLAELTKLLAATVGFPLFSPEAAIINYYKLDSTLSGHTDHSEFDFTAPLFSISFGQKAIFLLGGRTTSVTPVAMYIESGDICIMSGESRLAYHAVPRIILEERNSCSNLQDNNYTSPVLSLNHDCNSLQTLWTSFNNYLLGGRINMNVRQVLPVNGKFPIKVASLPQV</sequence>
<evidence type="ECO:0000256" key="1">
    <source>
        <dbReference type="ARBA" id="ARBA00022723"/>
    </source>
</evidence>
<keyword evidence="4 5" id="KW-0408">Iron</keyword>
<dbReference type="OrthoDB" id="6614653at2759"/>
<dbReference type="GeneID" id="6753513"/>
<dbReference type="STRING" id="10228.B3RXF0"/>
<organism evidence="7 8">
    <name type="scientific">Trichoplax adhaerens</name>
    <name type="common">Trichoplax reptans</name>
    <dbReference type="NCBI Taxonomy" id="10228"/>
    <lineage>
        <taxon>Eukaryota</taxon>
        <taxon>Metazoa</taxon>
        <taxon>Placozoa</taxon>
        <taxon>Uniplacotomia</taxon>
        <taxon>Trichoplacea</taxon>
        <taxon>Trichoplacidae</taxon>
        <taxon>Trichoplax</taxon>
    </lineage>
</organism>
<evidence type="ECO:0000259" key="6">
    <source>
        <dbReference type="PROSITE" id="PS51471"/>
    </source>
</evidence>
<dbReference type="KEGG" id="tad:TRIADDRAFT_24904"/>
<dbReference type="InterPro" id="IPR005123">
    <property type="entry name" value="Oxoglu/Fe-dep_dioxygenase_dom"/>
</dbReference>
<evidence type="ECO:0000313" key="7">
    <source>
        <dbReference type="EMBL" id="EDV24854.1"/>
    </source>
</evidence>
<reference evidence="7 8" key="1">
    <citation type="journal article" date="2008" name="Nature">
        <title>The Trichoplax genome and the nature of placozoans.</title>
        <authorList>
            <person name="Srivastava M."/>
            <person name="Begovic E."/>
            <person name="Chapman J."/>
            <person name="Putnam N.H."/>
            <person name="Hellsten U."/>
            <person name="Kawashima T."/>
            <person name="Kuo A."/>
            <person name="Mitros T."/>
            <person name="Salamov A."/>
            <person name="Carpenter M.L."/>
            <person name="Signorovitch A.Y."/>
            <person name="Moreno M.A."/>
            <person name="Kamm K."/>
            <person name="Grimwood J."/>
            <person name="Schmutz J."/>
            <person name="Shapiro H."/>
            <person name="Grigoriev I.V."/>
            <person name="Buss L.W."/>
            <person name="Schierwater B."/>
            <person name="Dellaporta S.L."/>
            <person name="Rokhsar D.S."/>
        </authorList>
    </citation>
    <scope>NUCLEOTIDE SEQUENCE [LARGE SCALE GENOMIC DNA]</scope>
    <source>
        <strain evidence="7 8">Grell-BS-1999</strain>
    </source>
</reference>
<evidence type="ECO:0000256" key="2">
    <source>
        <dbReference type="ARBA" id="ARBA00022964"/>
    </source>
</evidence>
<dbReference type="InterPro" id="IPR037151">
    <property type="entry name" value="AlkB-like_sf"/>
</dbReference>
<dbReference type="GO" id="GO:0035515">
    <property type="term" value="F:oxidative RNA demethylase activity"/>
    <property type="evidence" value="ECO:0000318"/>
    <property type="project" value="GO_Central"/>
</dbReference>
<feature type="binding site" evidence="5">
    <location>
        <position position="196"/>
    </location>
    <ligand>
        <name>Fe cation</name>
        <dbReference type="ChEBI" id="CHEBI:24875"/>
        <note>catalytic</note>
    </ligand>
</feature>
<dbReference type="InterPro" id="IPR004574">
    <property type="entry name" value="Alkb"/>
</dbReference>
<feature type="binding site" evidence="5">
    <location>
        <position position="140"/>
    </location>
    <ligand>
        <name>Fe cation</name>
        <dbReference type="ChEBI" id="CHEBI:24875"/>
        <note>catalytic</note>
    </ligand>
</feature>
<protein>
    <recommendedName>
        <fullName evidence="6">Fe2OG dioxygenase domain-containing protein</fullName>
    </recommendedName>
</protein>
<dbReference type="PROSITE" id="PS51471">
    <property type="entry name" value="FE2OG_OXY"/>
    <property type="match status" value="1"/>
</dbReference>
<dbReference type="GO" id="GO:0005634">
    <property type="term" value="C:nucleus"/>
    <property type="evidence" value="ECO:0000318"/>
    <property type="project" value="GO_Central"/>
</dbReference>
<dbReference type="InterPro" id="IPR027450">
    <property type="entry name" value="AlkB-like"/>
</dbReference>
<keyword evidence="8" id="KW-1185">Reference proteome</keyword>
<keyword evidence="3" id="KW-0560">Oxidoreductase</keyword>
<dbReference type="PhylomeDB" id="B3RXF0"/>
<proteinExistence type="predicted"/>
<feature type="binding site" evidence="5">
    <location>
        <position position="142"/>
    </location>
    <ligand>
        <name>Fe cation</name>
        <dbReference type="ChEBI" id="CHEBI:24875"/>
        <note>catalytic</note>
    </ligand>
</feature>
<name>B3RXF0_TRIAD</name>
<dbReference type="HOGENOM" id="CLU_029471_2_1_1"/>
<gene>
    <name evidence="7" type="ORF">TRIADDRAFT_24904</name>
</gene>
<dbReference type="Proteomes" id="UP000009022">
    <property type="component" value="Unassembled WGS sequence"/>
</dbReference>